<protein>
    <recommendedName>
        <fullName evidence="3">ABC transporter</fullName>
    </recommendedName>
</protein>
<dbReference type="CDD" id="cd00267">
    <property type="entry name" value="ABC_ATPase"/>
    <property type="match status" value="1"/>
</dbReference>
<proteinExistence type="predicted"/>
<dbReference type="Gene3D" id="3.40.50.300">
    <property type="entry name" value="P-loop containing nucleotide triphosphate hydrolases"/>
    <property type="match status" value="1"/>
</dbReference>
<dbReference type="Proteomes" id="UP000191040">
    <property type="component" value="Chromosome I"/>
</dbReference>
<name>A0A1T4YTK4_9ACTN</name>
<dbReference type="InterPro" id="IPR027417">
    <property type="entry name" value="P-loop_NTPase"/>
</dbReference>
<dbReference type="AlphaFoldDB" id="A0A1T4YTK4"/>
<evidence type="ECO:0008006" key="3">
    <source>
        <dbReference type="Google" id="ProtNLM"/>
    </source>
</evidence>
<evidence type="ECO:0000313" key="1">
    <source>
        <dbReference type="EMBL" id="SKB05070.1"/>
    </source>
</evidence>
<gene>
    <name evidence="1" type="ORF">SAMN06295964_0821</name>
</gene>
<evidence type="ECO:0000313" key="2">
    <source>
        <dbReference type="Proteomes" id="UP000191040"/>
    </source>
</evidence>
<reference evidence="2" key="1">
    <citation type="submission" date="2017-02" db="EMBL/GenBank/DDBJ databases">
        <authorList>
            <person name="Varghese N."/>
            <person name="Submissions S."/>
        </authorList>
    </citation>
    <scope>NUCLEOTIDE SEQUENCE [LARGE SCALE GENOMIC DNA]</scope>
    <source>
        <strain evidence="2">9H-4</strain>
    </source>
</reference>
<keyword evidence="2" id="KW-1185">Reference proteome</keyword>
<sequence length="205" mass="21680">MRIEAIATSVDGPHSAVLEPTSATIESGGVTVVDGPPGTGHTAFSLLIGGRLVPSSGHVTIDGEADGQRLRDEVALVDVPDVSEPDDVVSLATTMGEELAMARRPAGRHDVREWLEERGALEWRRTRMEDVPADVRLALLADVAARRPGVTALVLCCPDRYGADPHAALGVARELADRGLAVCLQLMTNSLRNVRDSHATLGGAR</sequence>
<dbReference type="EMBL" id="LT796768">
    <property type="protein sequence ID" value="SKB05070.1"/>
    <property type="molecule type" value="Genomic_DNA"/>
</dbReference>
<dbReference type="SUPFAM" id="SSF52540">
    <property type="entry name" value="P-loop containing nucleoside triphosphate hydrolases"/>
    <property type="match status" value="1"/>
</dbReference>
<dbReference type="OrthoDB" id="3775353at2"/>
<organism evidence="1 2">
    <name type="scientific">Aeromicrobium choanae</name>
    <dbReference type="NCBI Taxonomy" id="1736691"/>
    <lineage>
        <taxon>Bacteria</taxon>
        <taxon>Bacillati</taxon>
        <taxon>Actinomycetota</taxon>
        <taxon>Actinomycetes</taxon>
        <taxon>Propionibacteriales</taxon>
        <taxon>Nocardioidaceae</taxon>
        <taxon>Aeromicrobium</taxon>
    </lineage>
</organism>
<dbReference type="STRING" id="1736691.SAMN06295964_0821"/>
<dbReference type="RefSeq" id="WP_078698968.1">
    <property type="nucleotide sequence ID" value="NZ_LT796768.1"/>
</dbReference>
<accession>A0A1T4YTK4</accession>